<evidence type="ECO:0000313" key="2">
    <source>
        <dbReference type="EMBL" id="MBP2168298.1"/>
    </source>
</evidence>
<dbReference type="Proteomes" id="UP001195624">
    <property type="component" value="Unassembled WGS sequence"/>
</dbReference>
<comment type="caution">
    <text evidence="2">The sequence shown here is derived from an EMBL/GenBank/DDBJ whole genome shotgun (WGS) entry which is preliminary data.</text>
</comment>
<reference evidence="3" key="1">
    <citation type="submission" date="2023-07" db="EMBL/GenBank/DDBJ databases">
        <title>Genome mining of underrepresented organisms for secondary metabolites.</title>
        <authorList>
            <person name="D'Agostino P.M."/>
        </authorList>
    </citation>
    <scope>NUCLEOTIDE SEQUENCE [LARGE SCALE GENOMIC DNA]</scope>
    <source>
        <strain evidence="3">WS4403</strain>
    </source>
</reference>
<evidence type="ECO:0000256" key="1">
    <source>
        <dbReference type="SAM" id="SignalP"/>
    </source>
</evidence>
<organism evidence="2 3">
    <name type="scientific">Winslowiella toletana</name>
    <dbReference type="NCBI Taxonomy" id="92490"/>
    <lineage>
        <taxon>Bacteria</taxon>
        <taxon>Pseudomonadati</taxon>
        <taxon>Pseudomonadota</taxon>
        <taxon>Gammaproteobacteria</taxon>
        <taxon>Enterobacterales</taxon>
        <taxon>Erwiniaceae</taxon>
        <taxon>Winslowiella</taxon>
    </lineage>
</organism>
<feature type="chain" id="PRO_5047487339" evidence="1">
    <location>
        <begin position="19"/>
        <end position="112"/>
    </location>
</feature>
<name>A0ABS4P8N8_9GAMM</name>
<dbReference type="RefSeq" id="WP_017801230.1">
    <property type="nucleotide sequence ID" value="NZ_JAGGMQ010000001.1"/>
</dbReference>
<keyword evidence="3" id="KW-1185">Reference proteome</keyword>
<feature type="signal peptide" evidence="1">
    <location>
        <begin position="1"/>
        <end position="18"/>
    </location>
</feature>
<keyword evidence="1" id="KW-0732">Signal</keyword>
<accession>A0ABS4P8N8</accession>
<sequence length="112" mass="12766">MKKALLTAGLLFSVSVTARMPDCHSWPMNMAEVWLKNEKIVDINQLDEPKTEFKLLASEKKKGGLYTQVYHFTFHDKHSKSYDLITQSDATQEECSASEVNVFQVSKTSINH</sequence>
<evidence type="ECO:0000313" key="3">
    <source>
        <dbReference type="Proteomes" id="UP001195624"/>
    </source>
</evidence>
<dbReference type="EMBL" id="JAGGMQ010000001">
    <property type="protein sequence ID" value="MBP2168298.1"/>
    <property type="molecule type" value="Genomic_DNA"/>
</dbReference>
<protein>
    <submittedName>
        <fullName evidence="2">Uncharacterized protein</fullName>
    </submittedName>
</protein>
<proteinExistence type="predicted"/>
<gene>
    <name evidence="2" type="ORF">J2125_001490</name>
</gene>